<dbReference type="InterPro" id="IPR002938">
    <property type="entry name" value="FAD-bd"/>
</dbReference>
<evidence type="ECO:0000313" key="2">
    <source>
        <dbReference type="EMBL" id="OQM77216.1"/>
    </source>
</evidence>
<dbReference type="OrthoDB" id="4230779at2"/>
<name>A0A1V8RVJ5_9HYPH</name>
<dbReference type="InterPro" id="IPR036188">
    <property type="entry name" value="FAD/NAD-bd_sf"/>
</dbReference>
<dbReference type="PANTHER" id="PTHR46865:SF8">
    <property type="entry name" value="POSSIBLE OXIDOREDUCTASE"/>
    <property type="match status" value="1"/>
</dbReference>
<proteinExistence type="predicted"/>
<gene>
    <name evidence="2" type="ORF">BFN67_10585</name>
</gene>
<reference evidence="2 3" key="1">
    <citation type="journal article" date="2016" name="Int. J. Syst. Evol. Microbiol.">
        <title>Pseudaminobacter manganicus sp. nov., isolated from sludge of a manganese mine.</title>
        <authorList>
            <person name="Li J."/>
            <person name="Huang J."/>
            <person name="Liao S."/>
            <person name="Wang G."/>
        </authorList>
    </citation>
    <scope>NUCLEOTIDE SEQUENCE [LARGE SCALE GENOMIC DNA]</scope>
    <source>
        <strain evidence="2 3">JH-7</strain>
    </source>
</reference>
<keyword evidence="3" id="KW-1185">Reference proteome</keyword>
<feature type="domain" description="FAD-binding" evidence="1">
    <location>
        <begin position="147"/>
        <end position="319"/>
    </location>
</feature>
<dbReference type="PANTHER" id="PTHR46865">
    <property type="entry name" value="OXIDOREDUCTASE-RELATED"/>
    <property type="match status" value="1"/>
</dbReference>
<comment type="caution">
    <text evidence="2">The sequence shown here is derived from an EMBL/GenBank/DDBJ whole genome shotgun (WGS) entry which is preliminary data.</text>
</comment>
<evidence type="ECO:0000259" key="1">
    <source>
        <dbReference type="Pfam" id="PF01494"/>
    </source>
</evidence>
<dbReference type="EMBL" id="MDET01000002">
    <property type="protein sequence ID" value="OQM77216.1"/>
    <property type="molecule type" value="Genomic_DNA"/>
</dbReference>
<dbReference type="Gene3D" id="3.50.50.60">
    <property type="entry name" value="FAD/NAD(P)-binding domain"/>
    <property type="match status" value="1"/>
</dbReference>
<dbReference type="GO" id="GO:0071949">
    <property type="term" value="F:FAD binding"/>
    <property type="evidence" value="ECO:0007669"/>
    <property type="project" value="InterPro"/>
</dbReference>
<dbReference type="STRING" id="1873176.BFN67_10585"/>
<accession>A0A1V8RVJ5</accession>
<sequence>MKIAINGAGIAGTTLAYWLHHYGHEPVLFETAPKLRSGGYVIDFWGVGYDVADRMGLVPHLKEIGYKVGEWRLVNAEGHRTGGFSTSVIDHFAGDRLVSLERSGLAAAIYGTVKDKVETVFGDSVAGIEESADSVRLSFDKGEPRDFDLLIGADGLHSRVRSLVFGPEDRFETYLGYHVAAFQVDGYRPRDELVYISHTEPGRQISRFSMRGDKTLFLFVFHADEGQKQMPADDAERKAVLREVFGDMGWETPRILDAMEDVQGIYFDRVSQIRMGRWTHGRTALLGDAAACVSLLAGEGTGLAMAEAYILAGELAAADGNHNAAFARYHERLAGFIQRKQETAKSLAASFAPETRFGIFVRDLTTRLMAIPLLADAIIGRDLRDDIELPDYGEAGKVEA</sequence>
<dbReference type="Proteomes" id="UP000191905">
    <property type="component" value="Unassembled WGS sequence"/>
</dbReference>
<dbReference type="Gene3D" id="3.30.9.10">
    <property type="entry name" value="D-Amino Acid Oxidase, subunit A, domain 2"/>
    <property type="match status" value="1"/>
</dbReference>
<dbReference type="Pfam" id="PF01494">
    <property type="entry name" value="FAD_binding_3"/>
    <property type="match status" value="1"/>
</dbReference>
<dbReference type="AlphaFoldDB" id="A0A1V8RVJ5"/>
<dbReference type="InterPro" id="IPR051704">
    <property type="entry name" value="FAD_aromatic-hydroxylase"/>
</dbReference>
<dbReference type="PRINTS" id="PR00420">
    <property type="entry name" value="RNGMNOXGNASE"/>
</dbReference>
<dbReference type="NCBIfam" id="NF005761">
    <property type="entry name" value="PRK07588.1"/>
    <property type="match status" value="1"/>
</dbReference>
<protein>
    <recommendedName>
        <fullName evidence="1">FAD-binding domain-containing protein</fullName>
    </recommendedName>
</protein>
<dbReference type="SUPFAM" id="SSF51905">
    <property type="entry name" value="FAD/NAD(P)-binding domain"/>
    <property type="match status" value="1"/>
</dbReference>
<organism evidence="2 3">
    <name type="scientific">Manganibacter manganicus</name>
    <dbReference type="NCBI Taxonomy" id="1873176"/>
    <lineage>
        <taxon>Bacteria</taxon>
        <taxon>Pseudomonadati</taxon>
        <taxon>Pseudomonadota</taxon>
        <taxon>Alphaproteobacteria</taxon>
        <taxon>Hyphomicrobiales</taxon>
        <taxon>Phyllobacteriaceae</taxon>
        <taxon>Manganibacter</taxon>
    </lineage>
</organism>
<evidence type="ECO:0000313" key="3">
    <source>
        <dbReference type="Proteomes" id="UP000191905"/>
    </source>
</evidence>
<dbReference type="RefSeq" id="WP_080918051.1">
    <property type="nucleotide sequence ID" value="NZ_MDET01000002.1"/>
</dbReference>